<sequence length="133" mass="15414">MKKVFILLFCLIFVSCSSSNLDKNEIVIKTKLISAGVLLSYIGEEDNMDLYAISGISNLKKLYIDDKLYFANKIESKSKYALLLPYFNDYQESYLIKSIKSDKSRVKITIFELDNPLYINFQKSPKSLDYHLK</sequence>
<proteinExistence type="predicted"/>
<feature type="chain" id="PRO_5045758163" description="Lipoprotein" evidence="1">
    <location>
        <begin position="21"/>
        <end position="133"/>
    </location>
</feature>
<evidence type="ECO:0000313" key="3">
    <source>
        <dbReference type="Proteomes" id="UP000786183"/>
    </source>
</evidence>
<keyword evidence="1" id="KW-0732">Signal</keyword>
<evidence type="ECO:0000313" key="2">
    <source>
        <dbReference type="EMBL" id="MBZ7987017.1"/>
    </source>
</evidence>
<gene>
    <name evidence="2" type="ORF">AVCANL283_02640</name>
</gene>
<dbReference type="Proteomes" id="UP000786183">
    <property type="component" value="Unassembled WGS sequence"/>
</dbReference>
<comment type="caution">
    <text evidence="2">The sequence shown here is derived from an EMBL/GenBank/DDBJ whole genome shotgun (WGS) entry which is preliminary data.</text>
</comment>
<accession>A0ABS7WQI1</accession>
<reference evidence="2 3" key="1">
    <citation type="submission" date="2020-07" db="EMBL/GenBank/DDBJ databases">
        <title>Transfer of Campylobacter canadensis to the novel genus Avispirillum gen. nov., that also includes two novel species recovered from migratory waterfowl: Avispirillum anseris sp. nov. and Avispirillum brantae sp. nov.</title>
        <authorList>
            <person name="Miller W.G."/>
            <person name="Chapman M.H."/>
            <person name="Yee E."/>
            <person name="Inglis G.D."/>
        </authorList>
    </citation>
    <scope>NUCLEOTIDE SEQUENCE [LARGE SCALE GENOMIC DNA]</scope>
    <source>
        <strain evidence="2 3">L283</strain>
    </source>
</reference>
<protein>
    <recommendedName>
        <fullName evidence="4">Lipoprotein</fullName>
    </recommendedName>
</protein>
<name>A0ABS7WQI1_9BACT</name>
<dbReference type="EMBL" id="JACGBB010000004">
    <property type="protein sequence ID" value="MBZ7987017.1"/>
    <property type="molecule type" value="Genomic_DNA"/>
</dbReference>
<dbReference type="PROSITE" id="PS51257">
    <property type="entry name" value="PROKAR_LIPOPROTEIN"/>
    <property type="match status" value="1"/>
</dbReference>
<evidence type="ECO:0008006" key="4">
    <source>
        <dbReference type="Google" id="ProtNLM"/>
    </source>
</evidence>
<keyword evidence="3" id="KW-1185">Reference proteome</keyword>
<evidence type="ECO:0000256" key="1">
    <source>
        <dbReference type="SAM" id="SignalP"/>
    </source>
</evidence>
<organism evidence="2 3">
    <name type="scientific">Campylobacter canadensis</name>
    <dbReference type="NCBI Taxonomy" id="449520"/>
    <lineage>
        <taxon>Bacteria</taxon>
        <taxon>Pseudomonadati</taxon>
        <taxon>Campylobacterota</taxon>
        <taxon>Epsilonproteobacteria</taxon>
        <taxon>Campylobacterales</taxon>
        <taxon>Campylobacteraceae</taxon>
        <taxon>Campylobacter</taxon>
    </lineage>
</organism>
<dbReference type="RefSeq" id="WP_172233214.1">
    <property type="nucleotide sequence ID" value="NZ_CP035946.1"/>
</dbReference>
<feature type="signal peptide" evidence="1">
    <location>
        <begin position="1"/>
        <end position="20"/>
    </location>
</feature>